<dbReference type="PANTHER" id="PTHR43384">
    <property type="entry name" value="SEPTUM SITE-DETERMINING PROTEIN MIND HOMOLOG, CHLOROPLASTIC-RELATED"/>
    <property type="match status" value="1"/>
</dbReference>
<evidence type="ECO:0000313" key="4">
    <source>
        <dbReference type="EMBL" id="QGG48189.1"/>
    </source>
</evidence>
<dbReference type="Pfam" id="PF01656">
    <property type="entry name" value="CbiA"/>
    <property type="match status" value="1"/>
</dbReference>
<keyword evidence="5" id="KW-1185">Reference proteome</keyword>
<dbReference type="GO" id="GO:0016887">
    <property type="term" value="F:ATP hydrolysis activity"/>
    <property type="evidence" value="ECO:0007669"/>
    <property type="project" value="TreeGrafter"/>
</dbReference>
<dbReference type="RefSeq" id="WP_153725431.1">
    <property type="nucleotide sequence ID" value="NZ_CP045875.1"/>
</dbReference>
<organism evidence="4 5">
    <name type="scientific">Heliorestis convoluta</name>
    <dbReference type="NCBI Taxonomy" id="356322"/>
    <lineage>
        <taxon>Bacteria</taxon>
        <taxon>Bacillati</taxon>
        <taxon>Bacillota</taxon>
        <taxon>Clostridia</taxon>
        <taxon>Eubacteriales</taxon>
        <taxon>Heliobacteriaceae</taxon>
        <taxon>Heliorestis</taxon>
    </lineage>
</organism>
<dbReference type="OrthoDB" id="9816297at2"/>
<dbReference type="InterPro" id="IPR002586">
    <property type="entry name" value="CobQ/CobB/MinD/ParA_Nub-bd_dom"/>
</dbReference>
<dbReference type="InterPro" id="IPR027417">
    <property type="entry name" value="P-loop_NTPase"/>
</dbReference>
<evidence type="ECO:0000256" key="1">
    <source>
        <dbReference type="ARBA" id="ARBA00022741"/>
    </source>
</evidence>
<dbReference type="InterPro" id="IPR050625">
    <property type="entry name" value="ParA/MinD_ATPase"/>
</dbReference>
<evidence type="ECO:0000313" key="5">
    <source>
        <dbReference type="Proteomes" id="UP000366051"/>
    </source>
</evidence>
<dbReference type="SUPFAM" id="SSF52540">
    <property type="entry name" value="P-loop containing nucleoside triphosphate hydrolases"/>
    <property type="match status" value="1"/>
</dbReference>
<name>A0A5Q2N2U2_9FIRM</name>
<sequence>MKDQAEKLRIMMNNMRQQVEYEIEGKETPTRIICISSGKGGVGKSNLTLNLGLALVDYGQRVLILDADMGMANIDVILGKVPPYNLYHVIRGEKKLSEVVTTGPKGISLISGGSGIVELANLEAPDLDRFIEGLAELDGTVDVLLIDTGAGISRNVLSYIYAADELIVLTTPEPTAITDAYGLIKSVEMVQKKIPISLVINRVENEKEGNAVSQKLVVAVRQFLNRDITVIGYIPDDPIVSRSVKNQKPFYLQNENAGASLAISRLAATLCNAPSKTETHGTLTRLFHRMKSFFR</sequence>
<dbReference type="InterPro" id="IPR025501">
    <property type="entry name" value="MinD_FleN"/>
</dbReference>
<dbReference type="CDD" id="cd02038">
    <property type="entry name" value="FlhG-like"/>
    <property type="match status" value="1"/>
</dbReference>
<keyword evidence="2" id="KW-0067">ATP-binding</keyword>
<dbReference type="EMBL" id="CP045875">
    <property type="protein sequence ID" value="QGG48189.1"/>
    <property type="molecule type" value="Genomic_DNA"/>
</dbReference>
<protein>
    <submittedName>
        <fullName evidence="4">MinD/ParA family protein</fullName>
    </submittedName>
</protein>
<dbReference type="GO" id="GO:0051782">
    <property type="term" value="P:negative regulation of cell division"/>
    <property type="evidence" value="ECO:0007669"/>
    <property type="project" value="TreeGrafter"/>
</dbReference>
<evidence type="ECO:0000256" key="2">
    <source>
        <dbReference type="ARBA" id="ARBA00022840"/>
    </source>
</evidence>
<dbReference type="InterPro" id="IPR033875">
    <property type="entry name" value="FlhG"/>
</dbReference>
<keyword evidence="1" id="KW-0547">Nucleotide-binding</keyword>
<dbReference type="GO" id="GO:0009898">
    <property type="term" value="C:cytoplasmic side of plasma membrane"/>
    <property type="evidence" value="ECO:0007669"/>
    <property type="project" value="TreeGrafter"/>
</dbReference>
<dbReference type="PANTHER" id="PTHR43384:SF4">
    <property type="entry name" value="CELLULOSE BIOSYNTHESIS PROTEIN BCSQ-RELATED"/>
    <property type="match status" value="1"/>
</dbReference>
<dbReference type="PIRSF" id="PIRSF003092">
    <property type="entry name" value="MinD"/>
    <property type="match status" value="1"/>
</dbReference>
<accession>A0A5Q2N2U2</accession>
<dbReference type="GO" id="GO:0005829">
    <property type="term" value="C:cytosol"/>
    <property type="evidence" value="ECO:0007669"/>
    <property type="project" value="TreeGrafter"/>
</dbReference>
<dbReference type="Gene3D" id="3.40.50.300">
    <property type="entry name" value="P-loop containing nucleotide triphosphate hydrolases"/>
    <property type="match status" value="1"/>
</dbReference>
<dbReference type="GO" id="GO:0005524">
    <property type="term" value="F:ATP binding"/>
    <property type="evidence" value="ECO:0007669"/>
    <property type="project" value="UniProtKB-KW"/>
</dbReference>
<reference evidence="5" key="1">
    <citation type="submission" date="2019-11" db="EMBL/GenBank/DDBJ databases">
        <title>Genome sequence of Heliorestis convoluta strain HH, an alkaliphilic and minimalistic phototrophic bacterium from a soda lake in Egypt.</title>
        <authorList>
            <person name="Dewey E.D."/>
            <person name="Stokes L.M."/>
            <person name="Burchell B.M."/>
            <person name="Shaffer K.N."/>
            <person name="Huntington A.M."/>
            <person name="Baker J.M."/>
            <person name="Nadendla S."/>
            <person name="Giglio M.G."/>
            <person name="Touchman J.W."/>
            <person name="Blankenship R.E."/>
            <person name="Madigan M.T."/>
            <person name="Sattley W.M."/>
        </authorList>
    </citation>
    <scope>NUCLEOTIDE SEQUENCE [LARGE SCALE GENOMIC DNA]</scope>
    <source>
        <strain evidence="5">HH</strain>
    </source>
</reference>
<evidence type="ECO:0000259" key="3">
    <source>
        <dbReference type="Pfam" id="PF01656"/>
    </source>
</evidence>
<feature type="domain" description="CobQ/CobB/MinD/ParA nucleotide binding" evidence="3">
    <location>
        <begin position="33"/>
        <end position="250"/>
    </location>
</feature>
<dbReference type="AlphaFoldDB" id="A0A5Q2N2U2"/>
<dbReference type="Proteomes" id="UP000366051">
    <property type="component" value="Chromosome"/>
</dbReference>
<gene>
    <name evidence="4" type="ORF">FTV88_2091</name>
</gene>
<dbReference type="KEGG" id="hcv:FTV88_2091"/>
<proteinExistence type="predicted"/>